<dbReference type="RefSeq" id="WP_173057751.1">
    <property type="nucleotide sequence ID" value="NZ_KP228014.1"/>
</dbReference>
<dbReference type="EMBL" id="KP228014">
    <property type="protein sequence ID" value="AJY53634.1"/>
    <property type="molecule type" value="Genomic_DNA"/>
</dbReference>
<reference evidence="1" key="1">
    <citation type="submission" date="2014-12" db="EMBL/GenBank/DDBJ databases">
        <title>Plasmid pIGAnt2 from Antarctic Halomonas sp. strain.</title>
        <authorList>
            <person name="Zaleski P."/>
            <person name="Fedorowicz M."/>
            <person name="Kieryl P."/>
            <person name="Wawrzyniak P."/>
            <person name="Plucienniczak G."/>
            <person name="Plucienniczak A."/>
        </authorList>
    </citation>
    <scope>NUCLEOTIDE SEQUENCE</scope>
    <source>
        <strain evidence="1">Ant2</strain>
        <plasmid evidence="1">pIGAnt2</plasmid>
    </source>
</reference>
<geneLocation type="plasmid" evidence="1">
    <name>pIGAnt2</name>
</geneLocation>
<keyword evidence="1" id="KW-0614">Plasmid</keyword>
<sequence>MALRKISDLKPAFSGDNVTEWQSPAGTRYRYERDRCAVGQEMGPGTETYDWHVLAQNDLTHAKRKVFELINLDEF</sequence>
<proteinExistence type="predicted"/>
<protein>
    <submittedName>
        <fullName evidence="1">Orf_pIGAnt2</fullName>
    </submittedName>
</protein>
<evidence type="ECO:0000313" key="1">
    <source>
        <dbReference type="EMBL" id="AJY53634.1"/>
    </source>
</evidence>
<accession>A0A0D5MBG3</accession>
<gene>
    <name evidence="1" type="primary">orf2</name>
</gene>
<dbReference type="AlphaFoldDB" id="A0A0D5MBG3"/>
<organism evidence="1">
    <name type="scientific">Halomonas sp. Ant2</name>
    <dbReference type="NCBI Taxonomy" id="1630300"/>
    <lineage>
        <taxon>Bacteria</taxon>
        <taxon>Pseudomonadati</taxon>
        <taxon>Pseudomonadota</taxon>
        <taxon>Gammaproteobacteria</taxon>
        <taxon>Oceanospirillales</taxon>
        <taxon>Halomonadaceae</taxon>
        <taxon>Halomonas</taxon>
    </lineage>
</organism>
<name>A0A0D5MBG3_9GAMM</name>